<dbReference type="OrthoDB" id="7848332at2759"/>
<dbReference type="OMA" id="DVVYSIH"/>
<comment type="caution">
    <text evidence="2">The sequence shown here is derived from an EMBL/GenBank/DDBJ whole genome shotgun (WGS) entry which is preliminary data.</text>
</comment>
<dbReference type="PANTHER" id="PTHR23290:SF0">
    <property type="entry name" value="RRNA N6-ADENOSINE-METHYLTRANSFERASE METTL5"/>
    <property type="match status" value="1"/>
</dbReference>
<feature type="domain" description="Methyltransferase small" evidence="1">
    <location>
        <begin position="38"/>
        <end position="143"/>
    </location>
</feature>
<proteinExistence type="predicted"/>
<dbReference type="EMBL" id="LDAU01000105">
    <property type="protein sequence ID" value="KRX05702.1"/>
    <property type="molecule type" value="Genomic_DNA"/>
</dbReference>
<name>A0A0V0QU14_PSEPJ</name>
<dbReference type="InterPro" id="IPR007848">
    <property type="entry name" value="Small_mtfrase_dom"/>
</dbReference>
<keyword evidence="3" id="KW-1185">Reference proteome</keyword>
<dbReference type="PANTHER" id="PTHR23290">
    <property type="entry name" value="RRNA N6-ADENOSINE-METHYLTRANSFERASE METTL5"/>
    <property type="match status" value="1"/>
</dbReference>
<evidence type="ECO:0000313" key="2">
    <source>
        <dbReference type="EMBL" id="KRX05702.1"/>
    </source>
</evidence>
<reference evidence="2 3" key="1">
    <citation type="journal article" date="2015" name="Sci. Rep.">
        <title>Genome of the facultative scuticociliatosis pathogen Pseudocohnilembus persalinus provides insight into its virulence through horizontal gene transfer.</title>
        <authorList>
            <person name="Xiong J."/>
            <person name="Wang G."/>
            <person name="Cheng J."/>
            <person name="Tian M."/>
            <person name="Pan X."/>
            <person name="Warren A."/>
            <person name="Jiang C."/>
            <person name="Yuan D."/>
            <person name="Miao W."/>
        </authorList>
    </citation>
    <scope>NUCLEOTIDE SEQUENCE [LARGE SCALE GENOMIC DNA]</scope>
    <source>
        <strain evidence="2">36N120E</strain>
    </source>
</reference>
<organism evidence="2 3">
    <name type="scientific">Pseudocohnilembus persalinus</name>
    <name type="common">Ciliate</name>
    <dbReference type="NCBI Taxonomy" id="266149"/>
    <lineage>
        <taxon>Eukaryota</taxon>
        <taxon>Sar</taxon>
        <taxon>Alveolata</taxon>
        <taxon>Ciliophora</taxon>
        <taxon>Intramacronucleata</taxon>
        <taxon>Oligohymenophorea</taxon>
        <taxon>Scuticociliatia</taxon>
        <taxon>Philasterida</taxon>
        <taxon>Pseudocohnilembidae</taxon>
        <taxon>Pseudocohnilembus</taxon>
    </lineage>
</organism>
<dbReference type="GO" id="GO:0008988">
    <property type="term" value="F:rRNA (adenine-N6-)-methyltransferase activity"/>
    <property type="evidence" value="ECO:0007669"/>
    <property type="project" value="TreeGrafter"/>
</dbReference>
<evidence type="ECO:0000259" key="1">
    <source>
        <dbReference type="Pfam" id="PF05175"/>
    </source>
</evidence>
<dbReference type="Proteomes" id="UP000054937">
    <property type="component" value="Unassembled WGS sequence"/>
</dbReference>
<dbReference type="InterPro" id="IPR029063">
    <property type="entry name" value="SAM-dependent_MTases_sf"/>
</dbReference>
<sequence length="225" mass="26543">MQQKLKQKHIESFLQDMEGFDQAEKQKWCLEQHMTTPDIAAQMMFEIYHREPNLENMISGDLGCGTGMLMAGMLYIGTMYVVGFEIDTKYVKRTQEQLMEKFEDESLFDLVNINVKNLNNKCKYKMLDIVVMNPPFDNCEGKIYSLHKSSTREFLKKTSESWGYDFEVIQTFKFPLPKRFSKYHKKGNYNSPNLQFNIDNAFTEVDFICLNPKKQIQKEQNETKE</sequence>
<protein>
    <recommendedName>
        <fullName evidence="1">Methyltransferase small domain-containing protein</fullName>
    </recommendedName>
</protein>
<dbReference type="SUPFAM" id="SSF53335">
    <property type="entry name" value="S-adenosyl-L-methionine-dependent methyltransferases"/>
    <property type="match status" value="1"/>
</dbReference>
<dbReference type="InterPro" id="IPR051720">
    <property type="entry name" value="rRNA_MeTrfase/Polyamine_Synth"/>
</dbReference>
<dbReference type="Gene3D" id="3.40.50.150">
    <property type="entry name" value="Vaccinia Virus protein VP39"/>
    <property type="match status" value="1"/>
</dbReference>
<evidence type="ECO:0000313" key="3">
    <source>
        <dbReference type="Proteomes" id="UP000054937"/>
    </source>
</evidence>
<dbReference type="InParanoid" id="A0A0V0QU14"/>
<dbReference type="AlphaFoldDB" id="A0A0V0QU14"/>
<dbReference type="Pfam" id="PF05175">
    <property type="entry name" value="MTS"/>
    <property type="match status" value="1"/>
</dbReference>
<accession>A0A0V0QU14</accession>
<gene>
    <name evidence="2" type="ORF">PPERSA_09842</name>
</gene>